<organism evidence="2 3">
    <name type="scientific">Caproicibacter fermentans</name>
    <dbReference type="NCBI Taxonomy" id="2576756"/>
    <lineage>
        <taxon>Bacteria</taxon>
        <taxon>Bacillati</taxon>
        <taxon>Bacillota</taxon>
        <taxon>Clostridia</taxon>
        <taxon>Eubacteriales</taxon>
        <taxon>Acutalibacteraceae</taxon>
        <taxon>Caproicibacter</taxon>
    </lineage>
</organism>
<feature type="transmembrane region" description="Helical" evidence="1">
    <location>
        <begin position="30"/>
        <end position="47"/>
    </location>
</feature>
<name>A0A6N8I380_9FIRM</name>
<keyword evidence="3" id="KW-1185">Reference proteome</keyword>
<dbReference type="EMBL" id="VWXL01000098">
    <property type="protein sequence ID" value="MVB12534.1"/>
    <property type="molecule type" value="Genomic_DNA"/>
</dbReference>
<keyword evidence="1" id="KW-0812">Transmembrane</keyword>
<dbReference type="AlphaFoldDB" id="A0A6N8I380"/>
<feature type="transmembrane region" description="Helical" evidence="1">
    <location>
        <begin position="86"/>
        <end position="104"/>
    </location>
</feature>
<reference evidence="2 3" key="1">
    <citation type="submission" date="2019-09" db="EMBL/GenBank/DDBJ databases">
        <title>Genome sequence of Clostridium sp. EA1.</title>
        <authorList>
            <person name="Poehlein A."/>
            <person name="Bengelsdorf F.R."/>
            <person name="Daniel R."/>
        </authorList>
    </citation>
    <scope>NUCLEOTIDE SEQUENCE [LARGE SCALE GENOMIC DNA]</scope>
    <source>
        <strain evidence="2 3">EA1</strain>
    </source>
</reference>
<feature type="transmembrane region" description="Helical" evidence="1">
    <location>
        <begin position="59"/>
        <end position="80"/>
    </location>
</feature>
<dbReference type="RefSeq" id="WP_156991230.1">
    <property type="nucleotide sequence ID" value="NZ_VWXL01000098.1"/>
</dbReference>
<accession>A0A6N8I380</accession>
<evidence type="ECO:0000313" key="3">
    <source>
        <dbReference type="Proteomes" id="UP000469440"/>
    </source>
</evidence>
<evidence type="ECO:0000313" key="2">
    <source>
        <dbReference type="EMBL" id="MVB12534.1"/>
    </source>
</evidence>
<dbReference type="OrthoDB" id="9816549at2"/>
<evidence type="ECO:0000256" key="1">
    <source>
        <dbReference type="SAM" id="Phobius"/>
    </source>
</evidence>
<dbReference type="Proteomes" id="UP000469440">
    <property type="component" value="Unassembled WGS sequence"/>
</dbReference>
<sequence>MIPVTTTQVIQSIYAYVNNNPVINADPNGHFINTILGGLFGAGYGWLSAKLTGSDPKWGAICGAISGAIAGFGADIATILPAVGWFVAPVTGAGGALLSQLIYITETVQNVDAKYFTRPNVIKELIFTAVLGGIFNVCGVGWSKSLGYGTSSSESSFLKQLVQLCNINIQDVRNSIVGSVAINHIMGNRQLAINAVYDYLEKNG</sequence>
<keyword evidence="1" id="KW-0472">Membrane</keyword>
<protein>
    <submittedName>
        <fullName evidence="2">Uncharacterized protein</fullName>
    </submittedName>
</protein>
<gene>
    <name evidence="2" type="ORF">CAFE_32740</name>
</gene>
<feature type="transmembrane region" description="Helical" evidence="1">
    <location>
        <begin position="125"/>
        <end position="143"/>
    </location>
</feature>
<proteinExistence type="predicted"/>
<comment type="caution">
    <text evidence="2">The sequence shown here is derived from an EMBL/GenBank/DDBJ whole genome shotgun (WGS) entry which is preliminary data.</text>
</comment>
<keyword evidence="1" id="KW-1133">Transmembrane helix</keyword>